<evidence type="ECO:0000313" key="2">
    <source>
        <dbReference type="Proteomes" id="UP000274271"/>
    </source>
</evidence>
<dbReference type="RefSeq" id="WP_124907314.1">
    <property type="nucleotide sequence ID" value="NZ_RQJP01000003.1"/>
</dbReference>
<dbReference type="EMBL" id="RQJP01000003">
    <property type="protein sequence ID" value="RRB13415.1"/>
    <property type="molecule type" value="Genomic_DNA"/>
</dbReference>
<name>A0A3P1CJG8_9BACT</name>
<sequence length="112" mass="12385">MSFKTLFPDNADGITQLRVLNACVAAASAELTIWQGMAKIESVTDRRIKFSIDQVYALLSGLYISTILYTLQELEEDYGFITGASEGFEFLRLTPKLFKMSQPLPALDALAA</sequence>
<protein>
    <submittedName>
        <fullName evidence="1">Uncharacterized protein</fullName>
    </submittedName>
</protein>
<evidence type="ECO:0000313" key="1">
    <source>
        <dbReference type="EMBL" id="RRB13415.1"/>
    </source>
</evidence>
<accession>A0A3P1CJG8</accession>
<keyword evidence="2" id="KW-1185">Reference proteome</keyword>
<reference evidence="1 2" key="1">
    <citation type="submission" date="2018-11" db="EMBL/GenBank/DDBJ databases">
        <authorList>
            <person name="Zhou Z."/>
            <person name="Wang G."/>
        </authorList>
    </citation>
    <scope>NUCLEOTIDE SEQUENCE [LARGE SCALE GENOMIC DNA]</scope>
    <source>
        <strain evidence="1 2">KCTC42998</strain>
    </source>
</reference>
<dbReference type="AlphaFoldDB" id="A0A3P1CJG8"/>
<proteinExistence type="predicted"/>
<gene>
    <name evidence="1" type="ORF">EHT87_14155</name>
</gene>
<dbReference type="Proteomes" id="UP000274271">
    <property type="component" value="Unassembled WGS sequence"/>
</dbReference>
<organism evidence="1 2">
    <name type="scientific">Larkinella knui</name>
    <dbReference type="NCBI Taxonomy" id="2025310"/>
    <lineage>
        <taxon>Bacteria</taxon>
        <taxon>Pseudomonadati</taxon>
        <taxon>Bacteroidota</taxon>
        <taxon>Cytophagia</taxon>
        <taxon>Cytophagales</taxon>
        <taxon>Spirosomataceae</taxon>
        <taxon>Larkinella</taxon>
    </lineage>
</organism>
<comment type="caution">
    <text evidence="1">The sequence shown here is derived from an EMBL/GenBank/DDBJ whole genome shotgun (WGS) entry which is preliminary data.</text>
</comment>